<keyword evidence="2" id="KW-1185">Reference proteome</keyword>
<comment type="caution">
    <text evidence="1">The sequence shown here is derived from an EMBL/GenBank/DDBJ whole genome shotgun (WGS) entry which is preliminary data.</text>
</comment>
<evidence type="ECO:0008006" key="3">
    <source>
        <dbReference type="Google" id="ProtNLM"/>
    </source>
</evidence>
<sequence length="187" mass="19959">MKYTHNKFDFWSNNLFFIVFRGSFMLKKIAIASVVAAMIPFSAANADLGSKFKTAETGRTIEQIYKQCGIGGALFGNSSPILAIISNVTWDLGTTAATSDSMSPETCQGGNVRAAVLIKEAFPSVEKDLASGQGAHLSALQSVANCDSAASVRAQYGKYTQTSAYRTATQDQNAETLFSIVKQSCAI</sequence>
<gene>
    <name evidence="1" type="ORF">FQV37_2763</name>
</gene>
<organism evidence="1 2">
    <name type="scientific">Psychrobacter nivimaris</name>
    <dbReference type="NCBI Taxonomy" id="281738"/>
    <lineage>
        <taxon>Bacteria</taxon>
        <taxon>Pseudomonadati</taxon>
        <taxon>Pseudomonadota</taxon>
        <taxon>Gammaproteobacteria</taxon>
        <taxon>Moraxellales</taxon>
        <taxon>Moraxellaceae</taxon>
        <taxon>Psychrobacter</taxon>
    </lineage>
</organism>
<name>A0A6N7BYG7_9GAMM</name>
<dbReference type="AlphaFoldDB" id="A0A6N7BYG7"/>
<dbReference type="Proteomes" id="UP000471465">
    <property type="component" value="Unassembled WGS sequence"/>
</dbReference>
<accession>A0A6N7BYG7</accession>
<dbReference type="InterPro" id="IPR021383">
    <property type="entry name" value="DUF3015"/>
</dbReference>
<reference evidence="1 2" key="1">
    <citation type="submission" date="2019-09" db="EMBL/GenBank/DDBJ databases">
        <title>Draft genome sequence of Psychrobacter nivimaris LAMA 639, in search for biotechnological relevant genes.</title>
        <authorList>
            <person name="Lima A.O.S."/>
            <person name="Staloch B.E.K."/>
            <person name="Freitas R.C."/>
            <person name="Niero H."/>
            <person name="Silva M.A.C."/>
        </authorList>
    </citation>
    <scope>NUCLEOTIDE SEQUENCE [LARGE SCALE GENOMIC DNA]</scope>
    <source>
        <strain evidence="1 2">LAMA 639</strain>
    </source>
</reference>
<evidence type="ECO:0000313" key="1">
    <source>
        <dbReference type="EMBL" id="KAF0569448.1"/>
    </source>
</evidence>
<evidence type="ECO:0000313" key="2">
    <source>
        <dbReference type="Proteomes" id="UP000471465"/>
    </source>
</evidence>
<protein>
    <recommendedName>
        <fullName evidence="3">DUF3015 domain-containing protein</fullName>
    </recommendedName>
</protein>
<proteinExistence type="predicted"/>
<dbReference type="EMBL" id="VZIZ01000008">
    <property type="protein sequence ID" value="KAF0569448.1"/>
    <property type="molecule type" value="Genomic_DNA"/>
</dbReference>
<dbReference type="Pfam" id="PF11220">
    <property type="entry name" value="DUF3015"/>
    <property type="match status" value="1"/>
</dbReference>